<gene>
    <name evidence="3" type="ORF">GRF29_96g1634042</name>
</gene>
<sequence length="570" mass="64993">MDPSSLTIYNMPPQPPNWDRVGVFYVSFCAIWTTIVLLGMAFCWYHRELPIIKVRGLPLAFGSIIFLHMYWCMAQITYPIGATMPIVIAYTVQYWVMGIWFPLGIALYHASNLRFLYIAERQRTFAHPDLREKKTGCNGSRSSWLCRLRNIEYTKKVMVYIVAGIVFQTLLTAGMWIACSKYHPSFGIAGTGIKGATLPEQLVDLGRGWEWWPSVVWQLVWTWMVAPYLIWRSWGIRDTMGWRTQTIGTCLAGLHATPMFLIALYVPAFASVNKYFAPSEWIHLTTMFIEIFTVFVPCYEIIRLKMIRKQVAASKVKYDSDSELSNFCTLVPSSKSSTVNLVMEKEQVYAIVEDTQPDRLFTMTALNRVLTEHPAPLQEFSAYSDFSGENIAFLTSLVRFKEKFPKQKGHLHGDKRSDAYNAALQLYIDYISPRDAEFPLNLSSRDLKVLESMFEASARELLGEAQTNEATPFAFDEPPPTGDSSGPEKTTLSPYTGSIPDDFDMSIFDAAQDHVKNLVLNNTWPKFVRDVQNRRRKSTGSLNSEATADSEDSQRTMVSQITDFMRSLRT</sequence>
<feature type="region of interest" description="Disordered" evidence="1">
    <location>
        <begin position="534"/>
        <end position="557"/>
    </location>
</feature>
<evidence type="ECO:0000313" key="4">
    <source>
        <dbReference type="Proteomes" id="UP001280581"/>
    </source>
</evidence>
<keyword evidence="2" id="KW-0812">Transmembrane</keyword>
<dbReference type="EMBL" id="WVTA01000008">
    <property type="protein sequence ID" value="KAK3208177.1"/>
    <property type="molecule type" value="Genomic_DNA"/>
</dbReference>
<keyword evidence="2" id="KW-1133">Transmembrane helix</keyword>
<keyword evidence="2" id="KW-0472">Membrane</keyword>
<feature type="transmembrane region" description="Helical" evidence="2">
    <location>
        <begin position="22"/>
        <end position="45"/>
    </location>
</feature>
<reference evidence="3 4" key="1">
    <citation type="submission" date="2021-02" db="EMBL/GenBank/DDBJ databases">
        <title>Genome assembly of Pseudopithomyces chartarum.</title>
        <authorList>
            <person name="Jauregui R."/>
            <person name="Singh J."/>
            <person name="Voisey C."/>
        </authorList>
    </citation>
    <scope>NUCLEOTIDE SEQUENCE [LARGE SCALE GENOMIC DNA]</scope>
    <source>
        <strain evidence="3 4">AGR01</strain>
    </source>
</reference>
<evidence type="ECO:0000256" key="1">
    <source>
        <dbReference type="SAM" id="MobiDB-lite"/>
    </source>
</evidence>
<evidence type="ECO:0000256" key="2">
    <source>
        <dbReference type="SAM" id="Phobius"/>
    </source>
</evidence>
<dbReference type="Proteomes" id="UP001280581">
    <property type="component" value="Unassembled WGS sequence"/>
</dbReference>
<dbReference type="InterPro" id="IPR044926">
    <property type="entry name" value="RGS_subdomain_2"/>
</dbReference>
<protein>
    <recommendedName>
        <fullName evidence="5">RGS domain-containing protein</fullName>
    </recommendedName>
</protein>
<dbReference type="AlphaFoldDB" id="A0AAN6RI81"/>
<feature type="transmembrane region" description="Helical" evidence="2">
    <location>
        <begin position="281"/>
        <end position="302"/>
    </location>
</feature>
<feature type="region of interest" description="Disordered" evidence="1">
    <location>
        <begin position="469"/>
        <end position="496"/>
    </location>
</feature>
<dbReference type="Gene3D" id="1.10.167.10">
    <property type="entry name" value="Regulator of G-protein Signalling 4, domain 2"/>
    <property type="match status" value="1"/>
</dbReference>
<organism evidence="3 4">
    <name type="scientific">Pseudopithomyces chartarum</name>
    <dbReference type="NCBI Taxonomy" id="1892770"/>
    <lineage>
        <taxon>Eukaryota</taxon>
        <taxon>Fungi</taxon>
        <taxon>Dikarya</taxon>
        <taxon>Ascomycota</taxon>
        <taxon>Pezizomycotina</taxon>
        <taxon>Dothideomycetes</taxon>
        <taxon>Pleosporomycetidae</taxon>
        <taxon>Pleosporales</taxon>
        <taxon>Massarineae</taxon>
        <taxon>Didymosphaeriaceae</taxon>
        <taxon>Pseudopithomyces</taxon>
    </lineage>
</organism>
<feature type="transmembrane region" description="Helical" evidence="2">
    <location>
        <begin position="246"/>
        <end position="269"/>
    </location>
</feature>
<proteinExistence type="predicted"/>
<evidence type="ECO:0008006" key="5">
    <source>
        <dbReference type="Google" id="ProtNLM"/>
    </source>
</evidence>
<comment type="caution">
    <text evidence="3">The sequence shown here is derived from an EMBL/GenBank/DDBJ whole genome shotgun (WGS) entry which is preliminary data.</text>
</comment>
<feature type="compositionally biased region" description="Polar residues" evidence="1">
    <location>
        <begin position="482"/>
        <end position="496"/>
    </location>
</feature>
<accession>A0AAN6RI81</accession>
<dbReference type="SUPFAM" id="SSF48097">
    <property type="entry name" value="Regulator of G-protein signaling, RGS"/>
    <property type="match status" value="1"/>
</dbReference>
<keyword evidence="4" id="KW-1185">Reference proteome</keyword>
<feature type="transmembrane region" description="Helical" evidence="2">
    <location>
        <begin position="57"/>
        <end position="80"/>
    </location>
</feature>
<feature type="transmembrane region" description="Helical" evidence="2">
    <location>
        <begin position="86"/>
        <end position="108"/>
    </location>
</feature>
<evidence type="ECO:0000313" key="3">
    <source>
        <dbReference type="EMBL" id="KAK3208177.1"/>
    </source>
</evidence>
<feature type="transmembrane region" description="Helical" evidence="2">
    <location>
        <begin position="157"/>
        <end position="178"/>
    </location>
</feature>
<name>A0AAN6RI81_9PLEO</name>
<feature type="transmembrane region" description="Helical" evidence="2">
    <location>
        <begin position="215"/>
        <end position="234"/>
    </location>
</feature>
<dbReference type="InterPro" id="IPR036305">
    <property type="entry name" value="RGS_sf"/>
</dbReference>